<evidence type="ECO:0000256" key="2">
    <source>
        <dbReference type="ARBA" id="ARBA00022630"/>
    </source>
</evidence>
<keyword evidence="2" id="KW-0285">Flavoprotein</keyword>
<dbReference type="InterPro" id="IPR002938">
    <property type="entry name" value="FAD-bd"/>
</dbReference>
<dbReference type="InterPro" id="IPR036188">
    <property type="entry name" value="FAD/NAD-bd_sf"/>
</dbReference>
<gene>
    <name evidence="6" type="ORF">H4281_07165</name>
</gene>
<dbReference type="Gene3D" id="3.50.50.60">
    <property type="entry name" value="FAD/NAD(P)-binding domain"/>
    <property type="match status" value="1"/>
</dbReference>
<dbReference type="GO" id="GO:0071949">
    <property type="term" value="F:FAD binding"/>
    <property type="evidence" value="ECO:0007669"/>
    <property type="project" value="InterPro"/>
</dbReference>
<keyword evidence="7" id="KW-1185">Reference proteome</keyword>
<reference evidence="6 7" key="1">
    <citation type="submission" date="2020-08" db="EMBL/GenBank/DDBJ databases">
        <title>Amycolatopsis sp. nov. DR6-1 isolated from Dendrobium heterocarpum.</title>
        <authorList>
            <person name="Tedsree N."/>
            <person name="Kuncharoen N."/>
            <person name="Likhitwitayawuid K."/>
            <person name="Tanasupawat S."/>
        </authorList>
    </citation>
    <scope>NUCLEOTIDE SEQUENCE [LARGE SCALE GENOMIC DNA]</scope>
    <source>
        <strain evidence="6 7">DR6-1</strain>
    </source>
</reference>
<comment type="cofactor">
    <cofactor evidence="1">
        <name>FAD</name>
        <dbReference type="ChEBI" id="CHEBI:57692"/>
    </cofactor>
</comment>
<dbReference type="AlphaFoldDB" id="A0A7W3VTI1"/>
<evidence type="ECO:0000313" key="6">
    <source>
        <dbReference type="EMBL" id="MBB1152903.1"/>
    </source>
</evidence>
<keyword evidence="3" id="KW-0274">FAD</keyword>
<proteinExistence type="predicted"/>
<dbReference type="Gene3D" id="3.40.30.120">
    <property type="match status" value="1"/>
</dbReference>
<keyword evidence="6" id="KW-0503">Monooxygenase</keyword>
<comment type="caution">
    <text evidence="6">The sequence shown here is derived from an EMBL/GenBank/DDBJ whole genome shotgun (WGS) entry which is preliminary data.</text>
</comment>
<name>A0A7W3VTI1_9PSEU</name>
<dbReference type="Gene3D" id="3.30.70.2450">
    <property type="match status" value="1"/>
</dbReference>
<keyword evidence="6" id="KW-0560">Oxidoreductase</keyword>
<dbReference type="Pfam" id="PF01494">
    <property type="entry name" value="FAD_binding_3"/>
    <property type="match status" value="1"/>
</dbReference>
<dbReference type="EMBL" id="JACGZW010000002">
    <property type="protein sequence ID" value="MBB1152903.1"/>
    <property type="molecule type" value="Genomic_DNA"/>
</dbReference>
<accession>A0A7W3VTI1</accession>
<sequence length="544" mass="57991">MAGRSRIGVPGRHHSAEGQRHRCGRGETVSAQALVVGAGPVGLTAAHELARRGVRVRIVDRAAGPAVTSRALATHPRSLEIYDQMGVLDDLLPRGQQVRAFTIHMRGKRMVGLRADYSRLPTRLPFTLMVDQVITEEVLRTALAKQGVEVEWGVALADFTDTGDGVQVRLERDGQVEETSADWLVGCDGGHSAVRKKLGLKLEGDSSETWLIADAQADTALPRDSIHLIRTPGGSVMLVPFPDEGKWRLLDTRDVEYSGSGDDAAVARRFSEKVSAATGVPTVVSPPTWVSVFSIQQRMVPAMRSGRCLVAGDAAHVHSPASGQGMNTGVQDAYNLAWKLAMVIDGRADEQLLDSYSRERVPVGAELLRTTKKATFLVQLKNPYVAAILPVAFGVMRNVSALRGKLERKIMGGMSALGLSYGDGPAPAGPGPRPGERLSVVAGADAETPAWQALLAQLREPGWTLVLGPEADRAELPSVGGWLVPQTAGPVGDLPDADGALRRALGLSATGWILTRPDGYVADRGDRMSAAAVRAVLRHAHISV</sequence>
<dbReference type="Proteomes" id="UP000526734">
    <property type="component" value="Unassembled WGS sequence"/>
</dbReference>
<feature type="region of interest" description="Disordered" evidence="4">
    <location>
        <begin position="1"/>
        <end position="24"/>
    </location>
</feature>
<dbReference type="PANTHER" id="PTHR43004:SF19">
    <property type="entry name" value="BINDING MONOOXYGENASE, PUTATIVE (JCVI)-RELATED"/>
    <property type="match status" value="1"/>
</dbReference>
<protein>
    <submittedName>
        <fullName evidence="6">FAD-dependent monooxygenase</fullName>
    </submittedName>
</protein>
<dbReference type="PRINTS" id="PR00420">
    <property type="entry name" value="RNGMNOXGNASE"/>
</dbReference>
<organism evidence="6 7">
    <name type="scientific">Amycolatopsis dendrobii</name>
    <dbReference type="NCBI Taxonomy" id="2760662"/>
    <lineage>
        <taxon>Bacteria</taxon>
        <taxon>Bacillati</taxon>
        <taxon>Actinomycetota</taxon>
        <taxon>Actinomycetes</taxon>
        <taxon>Pseudonocardiales</taxon>
        <taxon>Pseudonocardiaceae</taxon>
        <taxon>Amycolatopsis</taxon>
    </lineage>
</organism>
<evidence type="ECO:0000256" key="4">
    <source>
        <dbReference type="SAM" id="MobiDB-lite"/>
    </source>
</evidence>
<evidence type="ECO:0000256" key="3">
    <source>
        <dbReference type="ARBA" id="ARBA00022827"/>
    </source>
</evidence>
<evidence type="ECO:0000259" key="5">
    <source>
        <dbReference type="Pfam" id="PF01494"/>
    </source>
</evidence>
<dbReference type="SUPFAM" id="SSF51905">
    <property type="entry name" value="FAD/NAD(P)-binding domain"/>
    <property type="match status" value="1"/>
</dbReference>
<evidence type="ECO:0000256" key="1">
    <source>
        <dbReference type="ARBA" id="ARBA00001974"/>
    </source>
</evidence>
<dbReference type="GO" id="GO:0016709">
    <property type="term" value="F:oxidoreductase activity, acting on paired donors, with incorporation or reduction of molecular oxygen, NAD(P)H as one donor, and incorporation of one atom of oxygen"/>
    <property type="evidence" value="ECO:0007669"/>
    <property type="project" value="UniProtKB-ARBA"/>
</dbReference>
<dbReference type="InterPro" id="IPR050641">
    <property type="entry name" value="RIFMO-like"/>
</dbReference>
<evidence type="ECO:0000313" key="7">
    <source>
        <dbReference type="Proteomes" id="UP000526734"/>
    </source>
</evidence>
<feature type="domain" description="FAD-binding" evidence="5">
    <location>
        <begin position="31"/>
        <end position="370"/>
    </location>
</feature>
<dbReference type="PANTHER" id="PTHR43004">
    <property type="entry name" value="TRK SYSTEM POTASSIUM UPTAKE PROTEIN"/>
    <property type="match status" value="1"/>
</dbReference>